<comment type="caution">
    <text evidence="1">The sequence shown here is derived from an EMBL/GenBank/DDBJ whole genome shotgun (WGS) entry which is preliminary data.</text>
</comment>
<organism evidence="1 2">
    <name type="scientific">Pseudalkalibacillus berkeleyi</name>
    <dbReference type="NCBI Taxonomy" id="1069813"/>
    <lineage>
        <taxon>Bacteria</taxon>
        <taxon>Bacillati</taxon>
        <taxon>Bacillota</taxon>
        <taxon>Bacilli</taxon>
        <taxon>Bacillales</taxon>
        <taxon>Fictibacillaceae</taxon>
        <taxon>Pseudalkalibacillus</taxon>
    </lineage>
</organism>
<protein>
    <submittedName>
        <fullName evidence="1">Uncharacterized protein</fullName>
    </submittedName>
</protein>
<keyword evidence="2" id="KW-1185">Reference proteome</keyword>
<dbReference type="RefSeq" id="WP_236332636.1">
    <property type="nucleotide sequence ID" value="NZ_JAKIJS010000001.1"/>
</dbReference>
<gene>
    <name evidence="1" type="ORF">L2716_05725</name>
</gene>
<proteinExistence type="predicted"/>
<accession>A0ABS9H054</accession>
<name>A0ABS9H054_9BACL</name>
<sequence>MSLLRGDSCDKGKNNCNNCVCDQLKKLEPGTPVFVRTTAGGLKSSIKGRFLCFDLDSCCVTFTEEVFEEEITTIIDCRNIVSLSVTNEQFMDNMREIMRRLYNGINGFNA</sequence>
<dbReference type="Proteomes" id="UP001649381">
    <property type="component" value="Unassembled WGS sequence"/>
</dbReference>
<dbReference type="EMBL" id="JAKIJS010000001">
    <property type="protein sequence ID" value="MCF6137225.1"/>
    <property type="molecule type" value="Genomic_DNA"/>
</dbReference>
<reference evidence="1 2" key="1">
    <citation type="submission" date="2022-01" db="EMBL/GenBank/DDBJ databases">
        <title>Alkalihalobacillus sp. EGI L200015, a novel bacterium isolated from a salt lake sediment.</title>
        <authorList>
            <person name="Gao L."/>
            <person name="Fang B.-Z."/>
            <person name="Li W.-J."/>
        </authorList>
    </citation>
    <scope>NUCLEOTIDE SEQUENCE [LARGE SCALE GENOMIC DNA]</scope>
    <source>
        <strain evidence="1 2">KCTC 12718</strain>
    </source>
</reference>
<evidence type="ECO:0000313" key="1">
    <source>
        <dbReference type="EMBL" id="MCF6137225.1"/>
    </source>
</evidence>
<evidence type="ECO:0000313" key="2">
    <source>
        <dbReference type="Proteomes" id="UP001649381"/>
    </source>
</evidence>